<dbReference type="PANTHER" id="PTHR35870:SF6">
    <property type="entry name" value="MGS207 PROTEIN"/>
    <property type="match status" value="1"/>
</dbReference>
<dbReference type="PANTHER" id="PTHR35870">
    <property type="entry name" value="PROTEIN, PUTATIVE (AFU_ORTHOLOGUE AFUA_5G03330)-RELATED"/>
    <property type="match status" value="1"/>
</dbReference>
<evidence type="ECO:0008006" key="4">
    <source>
        <dbReference type="Google" id="ProtNLM"/>
    </source>
</evidence>
<keyword evidence="1" id="KW-0560">Oxidoreductase</keyword>
<evidence type="ECO:0000313" key="3">
    <source>
        <dbReference type="Proteomes" id="UP000070168"/>
    </source>
</evidence>
<evidence type="ECO:0000313" key="2">
    <source>
        <dbReference type="EMBL" id="KXG53341.1"/>
    </source>
</evidence>
<dbReference type="EMBL" id="LHQR01000014">
    <property type="protein sequence ID" value="KXG53341.1"/>
    <property type="molecule type" value="Genomic_DNA"/>
</dbReference>
<dbReference type="InterPro" id="IPR025337">
    <property type="entry name" value="Questin_oxidase-like"/>
</dbReference>
<dbReference type="GO" id="GO:0016491">
    <property type="term" value="F:oxidoreductase activity"/>
    <property type="evidence" value="ECO:0007669"/>
    <property type="project" value="UniProtKB-KW"/>
</dbReference>
<protein>
    <recommendedName>
        <fullName evidence="4">MGS207 protein</fullName>
    </recommendedName>
</protein>
<sequence>MASSNLSPVPSYNIPTESDERSKTLYALLQQGHREVALLLGPKLLFHSHVPHKLGSAYCLGASVDQMKEMYQTETVGLNYEKKTENDLFIREGVTRENWQDLINNKSYTNSFTEFFDQEVSQANGDWKSVVNQYLFDSSNPLINGFIGGLGHPLIHLAYAYELQCPQVATEALSLACTERDYTFRFMDLPSSVVNFSLREILTKVHADPRFDNLFDLPGYANIFAIFGAAEPALLEYWQAWEVSDPDRQLEEILDLAVLLTISTPSPEHQYDFYFAHMLTVGHAVRLLLPHFPSEWVTPVIRQYWMFVLYLYIAQLRPDTSHLKLPSVVESEKDWDFVKAQAFSGDFGYDSHRLKVLRALKVAEETWGWKSGQYLASAVLFVQDFNGWTGFGRGVEGVE</sequence>
<dbReference type="OrthoDB" id="10265971at2759"/>
<reference evidence="2 3" key="1">
    <citation type="journal article" date="2016" name="BMC Genomics">
        <title>Genome sequencing and secondary metabolism of the postharvest pathogen Penicillium griseofulvum.</title>
        <authorList>
            <person name="Banani H."/>
            <person name="Marcet-Houben M."/>
            <person name="Ballester A.R."/>
            <person name="Abbruscato P."/>
            <person name="Gonzalez-Candelas L."/>
            <person name="Gabaldon T."/>
            <person name="Spadaro D."/>
        </authorList>
    </citation>
    <scope>NUCLEOTIDE SEQUENCE [LARGE SCALE GENOMIC DNA]</scope>
    <source>
        <strain evidence="2 3">PG3</strain>
    </source>
</reference>
<organism evidence="2 3">
    <name type="scientific">Penicillium patulum</name>
    <name type="common">Penicillium griseofulvum</name>
    <dbReference type="NCBI Taxonomy" id="5078"/>
    <lineage>
        <taxon>Eukaryota</taxon>
        <taxon>Fungi</taxon>
        <taxon>Dikarya</taxon>
        <taxon>Ascomycota</taxon>
        <taxon>Pezizomycotina</taxon>
        <taxon>Eurotiomycetes</taxon>
        <taxon>Eurotiomycetidae</taxon>
        <taxon>Eurotiales</taxon>
        <taxon>Aspergillaceae</taxon>
        <taxon>Penicillium</taxon>
    </lineage>
</organism>
<comment type="caution">
    <text evidence="2">The sequence shown here is derived from an EMBL/GenBank/DDBJ whole genome shotgun (WGS) entry which is preliminary data.</text>
</comment>
<dbReference type="GeneID" id="63703404"/>
<proteinExistence type="predicted"/>
<dbReference type="OMA" id="ANTQNDW"/>
<dbReference type="AlphaFoldDB" id="A0A135LWN9"/>
<dbReference type="STRING" id="5078.A0A135LWN9"/>
<dbReference type="Pfam" id="PF14027">
    <property type="entry name" value="Questin_oxidase"/>
    <property type="match status" value="1"/>
</dbReference>
<gene>
    <name evidence="2" type="ORF">PGRI_003910</name>
</gene>
<dbReference type="Proteomes" id="UP000070168">
    <property type="component" value="Unassembled WGS sequence"/>
</dbReference>
<name>A0A135LWN9_PENPA</name>
<evidence type="ECO:0000256" key="1">
    <source>
        <dbReference type="ARBA" id="ARBA00023002"/>
    </source>
</evidence>
<dbReference type="RefSeq" id="XP_040651876.1">
    <property type="nucleotide sequence ID" value="XM_040788104.1"/>
</dbReference>
<accession>A0A135LWN9</accession>
<keyword evidence="3" id="KW-1185">Reference proteome</keyword>